<evidence type="ECO:0000256" key="8">
    <source>
        <dbReference type="ARBA" id="ARBA00023136"/>
    </source>
</evidence>
<dbReference type="Pfam" id="PF01578">
    <property type="entry name" value="Cytochrom_C_asm"/>
    <property type="match status" value="1"/>
</dbReference>
<proteinExistence type="inferred from homology"/>
<feature type="transmembrane region" description="Helical" evidence="10">
    <location>
        <begin position="312"/>
        <end position="331"/>
    </location>
</feature>
<dbReference type="AlphaFoldDB" id="A0A520N2N1"/>
<accession>A0A520N2N1</accession>
<dbReference type="EMBL" id="SHBF01000011">
    <property type="protein sequence ID" value="RZO27740.1"/>
    <property type="molecule type" value="Genomic_DNA"/>
</dbReference>
<keyword evidence="13" id="KW-0456">Lyase</keyword>
<evidence type="ECO:0000256" key="9">
    <source>
        <dbReference type="ARBA" id="ARBA00037230"/>
    </source>
</evidence>
<comment type="subcellular location">
    <subcellularLocation>
        <location evidence="1">Cell inner membrane</location>
        <topology evidence="1">Multi-pass membrane protein</topology>
    </subcellularLocation>
</comment>
<keyword evidence="4" id="KW-0997">Cell inner membrane</keyword>
<feature type="transmembrane region" description="Helical" evidence="10">
    <location>
        <begin position="479"/>
        <end position="499"/>
    </location>
</feature>
<organism evidence="13 14">
    <name type="scientific">SAR86 cluster bacterium</name>
    <dbReference type="NCBI Taxonomy" id="2030880"/>
    <lineage>
        <taxon>Bacteria</taxon>
        <taxon>Pseudomonadati</taxon>
        <taxon>Pseudomonadota</taxon>
        <taxon>Gammaproteobacteria</taxon>
        <taxon>SAR86 cluster</taxon>
    </lineage>
</organism>
<evidence type="ECO:0000256" key="5">
    <source>
        <dbReference type="ARBA" id="ARBA00022692"/>
    </source>
</evidence>
<comment type="similarity">
    <text evidence="2">Belongs to the CcmF/CycK/Ccl1/NrfE/CcsA family.</text>
</comment>
<evidence type="ECO:0000259" key="12">
    <source>
        <dbReference type="Pfam" id="PF16327"/>
    </source>
</evidence>
<evidence type="ECO:0000313" key="13">
    <source>
        <dbReference type="EMBL" id="RZO27740.1"/>
    </source>
</evidence>
<comment type="caution">
    <text evidence="13">The sequence shown here is derived from an EMBL/GenBank/DDBJ whole genome shotgun (WGS) entry which is preliminary data.</text>
</comment>
<dbReference type="GO" id="GO:0005886">
    <property type="term" value="C:plasma membrane"/>
    <property type="evidence" value="ECO:0007669"/>
    <property type="project" value="UniProtKB-SubCell"/>
</dbReference>
<keyword evidence="5 10" id="KW-0812">Transmembrane</keyword>
<dbReference type="GO" id="GO:0020037">
    <property type="term" value="F:heme binding"/>
    <property type="evidence" value="ECO:0007669"/>
    <property type="project" value="InterPro"/>
</dbReference>
<keyword evidence="6" id="KW-0201">Cytochrome c-type biogenesis</keyword>
<dbReference type="GO" id="GO:0017004">
    <property type="term" value="P:cytochrome complex assembly"/>
    <property type="evidence" value="ECO:0007669"/>
    <property type="project" value="UniProtKB-KW"/>
</dbReference>
<feature type="transmembrane region" description="Helical" evidence="10">
    <location>
        <begin position="249"/>
        <end position="266"/>
    </location>
</feature>
<feature type="domain" description="Cytochrome c-type biogenesis protein CcmF C-terminal" evidence="12">
    <location>
        <begin position="315"/>
        <end position="624"/>
    </location>
</feature>
<feature type="transmembrane region" description="Helical" evidence="10">
    <location>
        <begin position="605"/>
        <end position="625"/>
    </location>
</feature>
<keyword evidence="3" id="KW-1003">Cell membrane</keyword>
<evidence type="ECO:0000256" key="3">
    <source>
        <dbReference type="ARBA" id="ARBA00022475"/>
    </source>
</evidence>
<dbReference type="GO" id="GO:0016829">
    <property type="term" value="F:lyase activity"/>
    <property type="evidence" value="ECO:0007669"/>
    <property type="project" value="UniProtKB-KW"/>
</dbReference>
<dbReference type="PRINTS" id="PR01410">
    <property type="entry name" value="CCBIOGENESIS"/>
</dbReference>
<reference evidence="13 14" key="1">
    <citation type="submission" date="2019-02" db="EMBL/GenBank/DDBJ databases">
        <title>Prokaryotic population dynamics and viral predation in marine succession experiment using metagenomics: the confinement effect.</title>
        <authorList>
            <person name="Haro-Moreno J.M."/>
            <person name="Rodriguez-Valera F."/>
            <person name="Lopez-Perez M."/>
        </authorList>
    </citation>
    <scope>NUCLEOTIDE SEQUENCE [LARGE SCALE GENOMIC DNA]</scope>
    <source>
        <strain evidence="13">MED-G160</strain>
    </source>
</reference>
<dbReference type="InterPro" id="IPR003567">
    <property type="entry name" value="Cyt_c_biogenesis"/>
</dbReference>
<dbReference type="InterPro" id="IPR003568">
    <property type="entry name" value="Cyt_c_biogenesis_CcmF"/>
</dbReference>
<dbReference type="InterPro" id="IPR002541">
    <property type="entry name" value="Cyt_c_assembly"/>
</dbReference>
<evidence type="ECO:0000256" key="1">
    <source>
        <dbReference type="ARBA" id="ARBA00004429"/>
    </source>
</evidence>
<dbReference type="PRINTS" id="PR01411">
    <property type="entry name" value="CCMFBIOGNSIS"/>
</dbReference>
<feature type="transmembrane region" description="Helical" evidence="10">
    <location>
        <begin position="449"/>
        <end position="467"/>
    </location>
</feature>
<protein>
    <submittedName>
        <fullName evidence="13">Heme lyase CcmF/NrfE family subunit</fullName>
    </submittedName>
</protein>
<dbReference type="GO" id="GO:0015232">
    <property type="term" value="F:heme transmembrane transporter activity"/>
    <property type="evidence" value="ECO:0007669"/>
    <property type="project" value="InterPro"/>
</dbReference>
<feature type="transmembrane region" description="Helical" evidence="10">
    <location>
        <begin position="352"/>
        <end position="375"/>
    </location>
</feature>
<feature type="transmembrane region" description="Helical" evidence="10">
    <location>
        <begin position="126"/>
        <end position="147"/>
    </location>
</feature>
<dbReference type="InterPro" id="IPR032523">
    <property type="entry name" value="CcmF_C"/>
</dbReference>
<evidence type="ECO:0000256" key="6">
    <source>
        <dbReference type="ARBA" id="ARBA00022748"/>
    </source>
</evidence>
<feature type="transmembrane region" description="Helical" evidence="10">
    <location>
        <begin position="273"/>
        <end position="292"/>
    </location>
</feature>
<dbReference type="PANTHER" id="PTHR43653">
    <property type="entry name" value="CYTOCHROME C ASSEMBLY PROTEIN-RELATED"/>
    <property type="match status" value="1"/>
</dbReference>
<evidence type="ECO:0000256" key="2">
    <source>
        <dbReference type="ARBA" id="ARBA00009186"/>
    </source>
</evidence>
<keyword evidence="7 10" id="KW-1133">Transmembrane helix</keyword>
<dbReference type="PANTHER" id="PTHR43653:SF1">
    <property type="entry name" value="CYTOCHROME C-TYPE BIOGENESIS PROTEIN CCMF"/>
    <property type="match status" value="1"/>
</dbReference>
<feature type="transmembrane region" description="Helical" evidence="10">
    <location>
        <begin position="177"/>
        <end position="197"/>
    </location>
</feature>
<dbReference type="Pfam" id="PF16327">
    <property type="entry name" value="CcmF_C"/>
    <property type="match status" value="1"/>
</dbReference>
<evidence type="ECO:0000256" key="10">
    <source>
        <dbReference type="SAM" id="Phobius"/>
    </source>
</evidence>
<evidence type="ECO:0000256" key="4">
    <source>
        <dbReference type="ARBA" id="ARBA00022519"/>
    </source>
</evidence>
<feature type="transmembrane region" description="Helical" evidence="10">
    <location>
        <begin position="387"/>
        <end position="409"/>
    </location>
</feature>
<keyword evidence="8 10" id="KW-0472">Membrane</keyword>
<dbReference type="Proteomes" id="UP000318710">
    <property type="component" value="Unassembled WGS sequence"/>
</dbReference>
<feature type="transmembrane region" description="Helical" evidence="10">
    <location>
        <begin position="96"/>
        <end position="114"/>
    </location>
</feature>
<evidence type="ECO:0000313" key="14">
    <source>
        <dbReference type="Proteomes" id="UP000318710"/>
    </source>
</evidence>
<name>A0A520N2N1_9GAMM</name>
<feature type="transmembrane region" description="Helical" evidence="10">
    <location>
        <begin position="6"/>
        <end position="26"/>
    </location>
</feature>
<feature type="transmembrane region" description="Helical" evidence="10">
    <location>
        <begin position="209"/>
        <end position="229"/>
    </location>
</feature>
<feature type="transmembrane region" description="Helical" evidence="10">
    <location>
        <begin position="38"/>
        <end position="60"/>
    </location>
</feature>
<dbReference type="NCBIfam" id="NF007691">
    <property type="entry name" value="PRK10369.1"/>
    <property type="match status" value="1"/>
</dbReference>
<evidence type="ECO:0000259" key="11">
    <source>
        <dbReference type="Pfam" id="PF01578"/>
    </source>
</evidence>
<feature type="domain" description="Cytochrome c assembly protein" evidence="11">
    <location>
        <begin position="89"/>
        <end position="295"/>
    </location>
</feature>
<gene>
    <name evidence="13" type="ORF">EVA93_02490</name>
</gene>
<feature type="transmembrane region" description="Helical" evidence="10">
    <location>
        <begin position="421"/>
        <end position="443"/>
    </location>
</feature>
<evidence type="ECO:0000256" key="7">
    <source>
        <dbReference type="ARBA" id="ARBA00022989"/>
    </source>
</evidence>
<comment type="function">
    <text evidence="9">Required for the biogenesis of c-type cytochromes. Possible subunit of a heme lyase.</text>
</comment>
<sequence>MIIEISHFLSVLATGLFLLVGYFSILTPSSNSSYISNLIVRTYSHGFFFLLSSFFIYVWLAITDNFSVQYIANHSNTELPIFYKISSIWSAHEGSMFLWIVFLSLWGFLFNIRVKNSEVLKPKTMGVISFILVGFLIFLLATSNPFVTILPIPPLNGADINPVLQDPALAIHPPTLYLGYVGFVIPFASAIAFLLYGDSKINWEALVKTWSVSAWVFLTVGITLGSWWAYYELGWGGYWFWDPVENVALMPWLAATAFIHSLGVSIKSSQLRIWTILLSILVFSLSLFGAFIVRSGIIDSVHAFANDPDRGLYLLGFIGLIVFTSVFLFILRLSRIQSLSRIKKFSKQSFISINNILFGALIFSVMLGVTYPLIYEFLFDQKISVGAPFYNAIFIPIVVLAAIFLFFSVDSKWSRSINFKFISAPISFSILFSLAFTLFVMQYFESQNISILASIFAGSLIIFRYIYEIINFIFSKKFINPFSVIAHMSLGLLLISISFNSLLSTERALSIDLNSTEAYKDLKISFKDIGVENNANYDSIKATFLVEDQTGRTFNLKPEKRRYFTRGQITTETAIHITFLRDIYITIGDQLDDGSWIVNIQINYLIRWIWLSALLMGLAGVILVFSNRVKT</sequence>